<dbReference type="HOGENOM" id="CLU_121767_0_0_2"/>
<dbReference type="SMART" id="SM00418">
    <property type="entry name" value="HTH_ARSR"/>
    <property type="match status" value="1"/>
</dbReference>
<dbReference type="GO" id="GO:0003700">
    <property type="term" value="F:DNA-binding transcription factor activity"/>
    <property type="evidence" value="ECO:0007669"/>
    <property type="project" value="InterPro"/>
</dbReference>
<dbReference type="InterPro" id="IPR009072">
    <property type="entry name" value="Histone-fold"/>
</dbReference>
<dbReference type="PANTHER" id="PTHR33154">
    <property type="entry name" value="TRANSCRIPTIONAL REGULATOR, ARSR FAMILY"/>
    <property type="match status" value="1"/>
</dbReference>
<dbReference type="AlphaFoldDB" id="C6A034"/>
<evidence type="ECO:0000256" key="2">
    <source>
        <dbReference type="ARBA" id="ARBA00023125"/>
    </source>
</evidence>
<dbReference type="EMBL" id="CP001463">
    <property type="protein sequence ID" value="ACS91015.1"/>
    <property type="molecule type" value="Genomic_DNA"/>
</dbReference>
<dbReference type="InterPro" id="IPR001845">
    <property type="entry name" value="HTH_ArsR_DNA-bd_dom"/>
</dbReference>
<accession>C6A034</accession>
<gene>
    <name evidence="5" type="ordered locus">TSIB_1966</name>
</gene>
<keyword evidence="6" id="KW-1185">Reference proteome</keyword>
<dbReference type="InterPro" id="IPR051081">
    <property type="entry name" value="HTH_MetalResp_TranReg"/>
</dbReference>
<dbReference type="InterPro" id="IPR036390">
    <property type="entry name" value="WH_DNA-bd_sf"/>
</dbReference>
<dbReference type="CDD" id="cd00090">
    <property type="entry name" value="HTH_ARSR"/>
    <property type="match status" value="1"/>
</dbReference>
<evidence type="ECO:0000313" key="5">
    <source>
        <dbReference type="EMBL" id="ACS91015.1"/>
    </source>
</evidence>
<keyword evidence="3" id="KW-0804">Transcription</keyword>
<dbReference type="PANTHER" id="PTHR33154:SF38">
    <property type="entry name" value="HTH ARSR-TYPE DOMAIN-CONTAINING PROTEIN"/>
    <property type="match status" value="1"/>
</dbReference>
<dbReference type="Gene3D" id="1.10.10.10">
    <property type="entry name" value="Winged helix-like DNA-binding domain superfamily/Winged helix DNA-binding domain"/>
    <property type="match status" value="1"/>
</dbReference>
<dbReference type="eggNOG" id="arCOG01687">
    <property type="taxonomic scope" value="Archaea"/>
</dbReference>
<dbReference type="KEGG" id="tsi:TSIB_1966"/>
<name>C6A034_THESM</name>
<dbReference type="GO" id="GO:0003677">
    <property type="term" value="F:DNA binding"/>
    <property type="evidence" value="ECO:0007669"/>
    <property type="project" value="UniProtKB-KW"/>
</dbReference>
<reference evidence="5 6" key="1">
    <citation type="journal article" date="2009" name="Appl. Environ. Microbiol.">
        <title>Metabolic versatility and indigenous origin of the archaeon Thermococcus sibiricus, isolated from a siberian oil reservoir, as revealed by genome analysis.</title>
        <authorList>
            <person name="Mardanov A.V."/>
            <person name="Ravin N.V."/>
            <person name="Svetlitchnyi V.A."/>
            <person name="Beletsky A.V."/>
            <person name="Miroshnichenko M.L."/>
            <person name="Bonch-Osmolovskaya E.A."/>
            <person name="Skryabin K.G."/>
        </authorList>
    </citation>
    <scope>NUCLEOTIDE SEQUENCE [LARGE SCALE GENOMIC DNA]</scope>
    <source>
        <strain evidence="6">DSM 12597 / MM 739</strain>
    </source>
</reference>
<dbReference type="STRING" id="604354.TSIB_1966"/>
<dbReference type="GO" id="GO:0046982">
    <property type="term" value="F:protein heterodimerization activity"/>
    <property type="evidence" value="ECO:0007669"/>
    <property type="project" value="InterPro"/>
</dbReference>
<keyword evidence="2" id="KW-0238">DNA-binding</keyword>
<dbReference type="Proteomes" id="UP000009079">
    <property type="component" value="Chromosome"/>
</dbReference>
<feature type="domain" description="HTH arsR-type" evidence="4">
    <location>
        <begin position="15"/>
        <end position="94"/>
    </location>
</feature>
<dbReference type="InterPro" id="IPR011991">
    <property type="entry name" value="ArsR-like_HTH"/>
</dbReference>
<dbReference type="Gene3D" id="1.10.20.10">
    <property type="entry name" value="Histone, subunit A"/>
    <property type="match status" value="1"/>
</dbReference>
<dbReference type="InterPro" id="IPR036388">
    <property type="entry name" value="WH-like_DNA-bd_sf"/>
</dbReference>
<evidence type="ECO:0000259" key="4">
    <source>
        <dbReference type="SMART" id="SM00418"/>
    </source>
</evidence>
<protein>
    <submittedName>
        <fullName evidence="5">Transcriptional regulatory protein, arsR family</fullName>
    </submittedName>
</protein>
<keyword evidence="1" id="KW-0805">Transcription regulation</keyword>
<dbReference type="Pfam" id="PF01022">
    <property type="entry name" value="HTH_5"/>
    <property type="match status" value="1"/>
</dbReference>
<evidence type="ECO:0000256" key="1">
    <source>
        <dbReference type="ARBA" id="ARBA00023015"/>
    </source>
</evidence>
<evidence type="ECO:0000313" key="6">
    <source>
        <dbReference type="Proteomes" id="UP000009079"/>
    </source>
</evidence>
<organism evidence="5 6">
    <name type="scientific">Thermococcus sibiricus (strain DSM 12597 / MM 739)</name>
    <dbReference type="NCBI Taxonomy" id="604354"/>
    <lineage>
        <taxon>Archaea</taxon>
        <taxon>Methanobacteriati</taxon>
        <taxon>Methanobacteriota</taxon>
        <taxon>Thermococci</taxon>
        <taxon>Thermococcales</taxon>
        <taxon>Thermococcaceae</taxon>
        <taxon>Thermococcus</taxon>
    </lineage>
</organism>
<evidence type="ECO:0000256" key="3">
    <source>
        <dbReference type="ARBA" id="ARBA00023163"/>
    </source>
</evidence>
<proteinExistence type="predicted"/>
<sequence>MKAMKKKVMVITDPEVIKLMLEDTRRQILKLLRNREMTISQLSDILGKTPQTVYHHIEKLKEVGLVEVKRTEMKGNLVEKYYGRTADVFYINLYLGDKELRYLARSRLKTKLDIFKALGYRFDEEQLLDVMDRITEKEHSYTTKISKELEGKEESLKEFSNEDIIHAVEWLSMAELGRDKEALELLKKLGEILKKE</sequence>
<dbReference type="SUPFAM" id="SSF46785">
    <property type="entry name" value="Winged helix' DNA-binding domain"/>
    <property type="match status" value="1"/>
</dbReference>